<organism evidence="2 3">
    <name type="scientific">Streptomyces humidus</name>
    <dbReference type="NCBI Taxonomy" id="52259"/>
    <lineage>
        <taxon>Bacteria</taxon>
        <taxon>Bacillati</taxon>
        <taxon>Actinomycetota</taxon>
        <taxon>Actinomycetes</taxon>
        <taxon>Kitasatosporales</taxon>
        <taxon>Streptomycetaceae</taxon>
        <taxon>Streptomyces</taxon>
    </lineage>
</organism>
<keyword evidence="3" id="KW-1185">Reference proteome</keyword>
<feature type="transmembrane region" description="Helical" evidence="1">
    <location>
        <begin position="14"/>
        <end position="33"/>
    </location>
</feature>
<comment type="caution">
    <text evidence="2">The sequence shown here is derived from an EMBL/GenBank/DDBJ whole genome shotgun (WGS) entry which is preliminary data.</text>
</comment>
<keyword evidence="1" id="KW-0472">Membrane</keyword>
<protein>
    <submittedName>
        <fullName evidence="2">Uncharacterized protein</fullName>
    </submittedName>
</protein>
<gene>
    <name evidence="2" type="ORF">GCM10010269_50130</name>
</gene>
<evidence type="ECO:0000313" key="3">
    <source>
        <dbReference type="Proteomes" id="UP000606194"/>
    </source>
</evidence>
<reference evidence="2" key="1">
    <citation type="journal article" date="2014" name="Int. J. Syst. Evol. Microbiol.">
        <title>Complete genome sequence of Corynebacterium casei LMG S-19264T (=DSM 44701T), isolated from a smear-ripened cheese.</title>
        <authorList>
            <consortium name="US DOE Joint Genome Institute (JGI-PGF)"/>
            <person name="Walter F."/>
            <person name="Albersmeier A."/>
            <person name="Kalinowski J."/>
            <person name="Ruckert C."/>
        </authorList>
    </citation>
    <scope>NUCLEOTIDE SEQUENCE</scope>
    <source>
        <strain evidence="2">JCM 4386</strain>
    </source>
</reference>
<name>A0A918G050_9ACTN</name>
<dbReference type="RefSeq" id="WP_190151560.1">
    <property type="nucleotide sequence ID" value="NZ_BMTL01000022.1"/>
</dbReference>
<proteinExistence type="predicted"/>
<reference evidence="2" key="2">
    <citation type="submission" date="2020-09" db="EMBL/GenBank/DDBJ databases">
        <authorList>
            <person name="Sun Q."/>
            <person name="Ohkuma M."/>
        </authorList>
    </citation>
    <scope>NUCLEOTIDE SEQUENCE</scope>
    <source>
        <strain evidence="2">JCM 4386</strain>
    </source>
</reference>
<keyword evidence="1" id="KW-1133">Transmembrane helix</keyword>
<dbReference type="AlphaFoldDB" id="A0A918G050"/>
<accession>A0A918G050</accession>
<evidence type="ECO:0000313" key="2">
    <source>
        <dbReference type="EMBL" id="GGS05261.1"/>
    </source>
</evidence>
<sequence>MTTAHHRPGAHGVVARWTRAAVIALVAVLAVLVHHETAAMLTHVSPTGISGNSSMAGMHHTATPIAPAHASGHAAPPGLAAPAAIHDDDGACSGTAMQHCSAAGVDSLKLVPPHRPALEGAAVAHPGAAVGRDVPGASSRAPPDLPVLLSRFLL</sequence>
<evidence type="ECO:0000256" key="1">
    <source>
        <dbReference type="SAM" id="Phobius"/>
    </source>
</evidence>
<dbReference type="Proteomes" id="UP000606194">
    <property type="component" value="Unassembled WGS sequence"/>
</dbReference>
<dbReference type="EMBL" id="BMTL01000022">
    <property type="protein sequence ID" value="GGS05261.1"/>
    <property type="molecule type" value="Genomic_DNA"/>
</dbReference>
<keyword evidence="1" id="KW-0812">Transmembrane</keyword>